<evidence type="ECO:0000313" key="3">
    <source>
        <dbReference type="Proteomes" id="UP001341840"/>
    </source>
</evidence>
<evidence type="ECO:0000313" key="2">
    <source>
        <dbReference type="EMBL" id="MED6125311.1"/>
    </source>
</evidence>
<gene>
    <name evidence="2" type="ORF">PIB30_067355</name>
</gene>
<accession>A0ABU6RNC7</accession>
<feature type="transmembrane region" description="Helical" evidence="1">
    <location>
        <begin position="74"/>
        <end position="96"/>
    </location>
</feature>
<organism evidence="2 3">
    <name type="scientific">Stylosanthes scabra</name>
    <dbReference type="NCBI Taxonomy" id="79078"/>
    <lineage>
        <taxon>Eukaryota</taxon>
        <taxon>Viridiplantae</taxon>
        <taxon>Streptophyta</taxon>
        <taxon>Embryophyta</taxon>
        <taxon>Tracheophyta</taxon>
        <taxon>Spermatophyta</taxon>
        <taxon>Magnoliopsida</taxon>
        <taxon>eudicotyledons</taxon>
        <taxon>Gunneridae</taxon>
        <taxon>Pentapetalae</taxon>
        <taxon>rosids</taxon>
        <taxon>fabids</taxon>
        <taxon>Fabales</taxon>
        <taxon>Fabaceae</taxon>
        <taxon>Papilionoideae</taxon>
        <taxon>50 kb inversion clade</taxon>
        <taxon>dalbergioids sensu lato</taxon>
        <taxon>Dalbergieae</taxon>
        <taxon>Pterocarpus clade</taxon>
        <taxon>Stylosanthes</taxon>
    </lineage>
</organism>
<proteinExistence type="predicted"/>
<evidence type="ECO:0000256" key="1">
    <source>
        <dbReference type="SAM" id="Phobius"/>
    </source>
</evidence>
<keyword evidence="3" id="KW-1185">Reference proteome</keyword>
<keyword evidence="1" id="KW-0812">Transmembrane</keyword>
<name>A0ABU6RNC7_9FABA</name>
<dbReference type="EMBL" id="JASCZI010030910">
    <property type="protein sequence ID" value="MED6125311.1"/>
    <property type="molecule type" value="Genomic_DNA"/>
</dbReference>
<keyword evidence="1" id="KW-0472">Membrane</keyword>
<protein>
    <submittedName>
        <fullName evidence="2">Uncharacterized protein</fullName>
    </submittedName>
</protein>
<feature type="non-terminal residue" evidence="2">
    <location>
        <position position="98"/>
    </location>
</feature>
<keyword evidence="1" id="KW-1133">Transmembrane helix</keyword>
<comment type="caution">
    <text evidence="2">The sequence shown here is derived from an EMBL/GenBank/DDBJ whole genome shotgun (WGS) entry which is preliminary data.</text>
</comment>
<sequence>MEEEIPVDAGTVGVPLLAIQLAAAGAPRRAVGKRESPKTVRKTGVEILKKGKRKGLKPTQLSLLLSLKDVATELLALLRLLLMLYYATAVFCAFFFTE</sequence>
<reference evidence="2 3" key="1">
    <citation type="journal article" date="2023" name="Plants (Basel)">
        <title>Bridging the Gap: Combining Genomics and Transcriptomics Approaches to Understand Stylosanthes scabra, an Orphan Legume from the Brazilian Caatinga.</title>
        <authorList>
            <person name="Ferreira-Neto J.R.C."/>
            <person name="da Silva M.D."/>
            <person name="Binneck E."/>
            <person name="de Melo N.F."/>
            <person name="da Silva R.H."/>
            <person name="de Melo A.L.T.M."/>
            <person name="Pandolfi V."/>
            <person name="Bustamante F.O."/>
            <person name="Brasileiro-Vidal A.C."/>
            <person name="Benko-Iseppon A.M."/>
        </authorList>
    </citation>
    <scope>NUCLEOTIDE SEQUENCE [LARGE SCALE GENOMIC DNA]</scope>
    <source>
        <tissue evidence="2">Leaves</tissue>
    </source>
</reference>
<dbReference type="Proteomes" id="UP001341840">
    <property type="component" value="Unassembled WGS sequence"/>
</dbReference>